<proteinExistence type="predicted"/>
<reference evidence="2 3" key="1">
    <citation type="journal article" date="2014" name="Am. J. Bot.">
        <title>Genome assembly and annotation for red clover (Trifolium pratense; Fabaceae).</title>
        <authorList>
            <person name="Istvanek J."/>
            <person name="Jaros M."/>
            <person name="Krenek A."/>
            <person name="Repkova J."/>
        </authorList>
    </citation>
    <scope>NUCLEOTIDE SEQUENCE [LARGE SCALE GENOMIC DNA]</scope>
    <source>
        <strain evidence="3">cv. Tatra</strain>
        <tissue evidence="2">Young leaves</tissue>
    </source>
</reference>
<dbReference type="AlphaFoldDB" id="A0A2K3MJ71"/>
<evidence type="ECO:0000313" key="2">
    <source>
        <dbReference type="EMBL" id="PNX90804.1"/>
    </source>
</evidence>
<sequence length="108" mass="11948">MKALIGGFAKYVGMCNAFVAELWGVLEGLRLVRRLGFNKVELNIDSQAVVQAIKSNCSNSLVGGSLLKQIWRLLEIDWEVEVSHVYREANKCADALANIGCSLDYETL</sequence>
<accession>A0A2K3MJ71</accession>
<dbReference type="PANTHER" id="PTHR47723:SF19">
    <property type="entry name" value="POLYNUCLEOTIDYL TRANSFERASE, RIBONUCLEASE H-LIKE SUPERFAMILY PROTEIN"/>
    <property type="match status" value="1"/>
</dbReference>
<gene>
    <name evidence="2" type="ORF">L195_g046931</name>
</gene>
<dbReference type="EMBL" id="ASHM01064049">
    <property type="protein sequence ID" value="PNX90804.1"/>
    <property type="molecule type" value="Genomic_DNA"/>
</dbReference>
<dbReference type="InterPro" id="IPR053151">
    <property type="entry name" value="RNase_H-like"/>
</dbReference>
<dbReference type="GO" id="GO:0004523">
    <property type="term" value="F:RNA-DNA hybrid ribonuclease activity"/>
    <property type="evidence" value="ECO:0007669"/>
    <property type="project" value="InterPro"/>
</dbReference>
<comment type="caution">
    <text evidence="2">The sequence shown here is derived from an EMBL/GenBank/DDBJ whole genome shotgun (WGS) entry which is preliminary data.</text>
</comment>
<dbReference type="SUPFAM" id="SSF53098">
    <property type="entry name" value="Ribonuclease H-like"/>
    <property type="match status" value="1"/>
</dbReference>
<dbReference type="GO" id="GO:0003676">
    <property type="term" value="F:nucleic acid binding"/>
    <property type="evidence" value="ECO:0007669"/>
    <property type="project" value="InterPro"/>
</dbReference>
<dbReference type="Proteomes" id="UP000236291">
    <property type="component" value="Unassembled WGS sequence"/>
</dbReference>
<dbReference type="Pfam" id="PF13456">
    <property type="entry name" value="RVT_3"/>
    <property type="match status" value="1"/>
</dbReference>
<reference evidence="2 3" key="2">
    <citation type="journal article" date="2017" name="Front. Plant Sci.">
        <title>Gene Classification and Mining of Molecular Markers Useful in Red Clover (Trifolium pratense) Breeding.</title>
        <authorList>
            <person name="Istvanek J."/>
            <person name="Dluhosova J."/>
            <person name="Dluhos P."/>
            <person name="Patkova L."/>
            <person name="Nedelnik J."/>
            <person name="Repkova J."/>
        </authorList>
    </citation>
    <scope>NUCLEOTIDE SEQUENCE [LARGE SCALE GENOMIC DNA]</scope>
    <source>
        <strain evidence="3">cv. Tatra</strain>
        <tissue evidence="2">Young leaves</tissue>
    </source>
</reference>
<feature type="domain" description="RNase H type-1" evidence="1">
    <location>
        <begin position="1"/>
        <end position="102"/>
    </location>
</feature>
<dbReference type="InterPro" id="IPR044730">
    <property type="entry name" value="RNase_H-like_dom_plant"/>
</dbReference>
<dbReference type="InterPro" id="IPR012337">
    <property type="entry name" value="RNaseH-like_sf"/>
</dbReference>
<dbReference type="CDD" id="cd06222">
    <property type="entry name" value="RNase_H_like"/>
    <property type="match status" value="1"/>
</dbReference>
<dbReference type="PROSITE" id="PS50879">
    <property type="entry name" value="RNASE_H_1"/>
    <property type="match status" value="1"/>
</dbReference>
<evidence type="ECO:0000259" key="1">
    <source>
        <dbReference type="PROSITE" id="PS50879"/>
    </source>
</evidence>
<dbReference type="InterPro" id="IPR036397">
    <property type="entry name" value="RNaseH_sf"/>
</dbReference>
<organism evidence="2 3">
    <name type="scientific">Trifolium pratense</name>
    <name type="common">Red clover</name>
    <dbReference type="NCBI Taxonomy" id="57577"/>
    <lineage>
        <taxon>Eukaryota</taxon>
        <taxon>Viridiplantae</taxon>
        <taxon>Streptophyta</taxon>
        <taxon>Embryophyta</taxon>
        <taxon>Tracheophyta</taxon>
        <taxon>Spermatophyta</taxon>
        <taxon>Magnoliopsida</taxon>
        <taxon>eudicotyledons</taxon>
        <taxon>Gunneridae</taxon>
        <taxon>Pentapetalae</taxon>
        <taxon>rosids</taxon>
        <taxon>fabids</taxon>
        <taxon>Fabales</taxon>
        <taxon>Fabaceae</taxon>
        <taxon>Papilionoideae</taxon>
        <taxon>50 kb inversion clade</taxon>
        <taxon>NPAAA clade</taxon>
        <taxon>Hologalegina</taxon>
        <taxon>IRL clade</taxon>
        <taxon>Trifolieae</taxon>
        <taxon>Trifolium</taxon>
    </lineage>
</organism>
<evidence type="ECO:0000313" key="3">
    <source>
        <dbReference type="Proteomes" id="UP000236291"/>
    </source>
</evidence>
<dbReference type="InterPro" id="IPR002156">
    <property type="entry name" value="RNaseH_domain"/>
</dbReference>
<protein>
    <submittedName>
        <fullName evidence="2">Ethylene responsive transcription factor 1b</fullName>
    </submittedName>
</protein>
<dbReference type="PANTHER" id="PTHR47723">
    <property type="entry name" value="OS05G0353850 PROTEIN"/>
    <property type="match status" value="1"/>
</dbReference>
<dbReference type="Gene3D" id="3.30.420.10">
    <property type="entry name" value="Ribonuclease H-like superfamily/Ribonuclease H"/>
    <property type="match status" value="1"/>
</dbReference>
<name>A0A2K3MJ71_TRIPR</name>